<evidence type="ECO:0000313" key="3">
    <source>
        <dbReference type="Proteomes" id="UP000030672"/>
    </source>
</evidence>
<proteinExistence type="predicted"/>
<organism evidence="2 3">
    <name type="scientific">Aureobasidium melanogenum (strain CBS 110374)</name>
    <name type="common">Aureobasidium pullulans var. melanogenum</name>
    <dbReference type="NCBI Taxonomy" id="1043003"/>
    <lineage>
        <taxon>Eukaryota</taxon>
        <taxon>Fungi</taxon>
        <taxon>Dikarya</taxon>
        <taxon>Ascomycota</taxon>
        <taxon>Pezizomycotina</taxon>
        <taxon>Dothideomycetes</taxon>
        <taxon>Dothideomycetidae</taxon>
        <taxon>Dothideales</taxon>
        <taxon>Saccotheciaceae</taxon>
        <taxon>Aureobasidium</taxon>
    </lineage>
</organism>
<reference evidence="2 3" key="1">
    <citation type="journal article" date="2014" name="BMC Genomics">
        <title>Genome sequencing of four Aureobasidium pullulans varieties: biotechnological potential, stress tolerance, and description of new species.</title>
        <authorList>
            <person name="Gostin Ar C."/>
            <person name="Ohm R.A."/>
            <person name="Kogej T."/>
            <person name="Sonjak S."/>
            <person name="Turk M."/>
            <person name="Zajc J."/>
            <person name="Zalar P."/>
            <person name="Grube M."/>
            <person name="Sun H."/>
            <person name="Han J."/>
            <person name="Sharma A."/>
            <person name="Chiniquy J."/>
            <person name="Ngan C.Y."/>
            <person name="Lipzen A."/>
            <person name="Barry K."/>
            <person name="Grigoriev I.V."/>
            <person name="Gunde-Cimerman N."/>
        </authorList>
    </citation>
    <scope>NUCLEOTIDE SEQUENCE [LARGE SCALE GENOMIC DNA]</scope>
    <source>
        <strain evidence="2 3">CBS 110374</strain>
    </source>
</reference>
<accession>A0A074W855</accession>
<dbReference type="AlphaFoldDB" id="A0A074W855"/>
<dbReference type="STRING" id="1043003.A0A074W855"/>
<dbReference type="RefSeq" id="XP_040883110.1">
    <property type="nucleotide sequence ID" value="XM_041025930.1"/>
</dbReference>
<name>A0A074W855_AURM1</name>
<feature type="region of interest" description="Disordered" evidence="1">
    <location>
        <begin position="94"/>
        <end position="120"/>
    </location>
</feature>
<dbReference type="HOGENOM" id="CLU_108547_0_0_1"/>
<dbReference type="Proteomes" id="UP000030672">
    <property type="component" value="Unassembled WGS sequence"/>
</dbReference>
<dbReference type="GeneID" id="63919303"/>
<sequence>MPVYDPTPDVWTIKFKNARTTVVLYVYQLQNLSSIKAELLHALKTAYPSGQLNGATLPESPDDIEFAKPRDPSNPGTSGWQSIEADAPVEDFDADLFGGGDVTPKAKGKGKGKAKSAGHKDGLLGAGLKDNGIVAFRFKGQKTVSRPVGDDVDEGLGLDLEDEVAPDADGWNVELPKFEDVYGLNDLVPDDQLTTPKADKFAWAA</sequence>
<evidence type="ECO:0000256" key="1">
    <source>
        <dbReference type="SAM" id="MobiDB-lite"/>
    </source>
</evidence>
<gene>
    <name evidence="2" type="ORF">M437DRAFT_72904</name>
</gene>
<keyword evidence="3" id="KW-1185">Reference proteome</keyword>
<feature type="compositionally biased region" description="Basic residues" evidence="1">
    <location>
        <begin position="106"/>
        <end position="117"/>
    </location>
</feature>
<evidence type="ECO:0000313" key="2">
    <source>
        <dbReference type="EMBL" id="KEQ66087.1"/>
    </source>
</evidence>
<dbReference type="EMBL" id="KL584826">
    <property type="protein sequence ID" value="KEQ66087.1"/>
    <property type="molecule type" value="Genomic_DNA"/>
</dbReference>
<protein>
    <submittedName>
        <fullName evidence="2">Uncharacterized protein</fullName>
    </submittedName>
</protein>
<feature type="region of interest" description="Disordered" evidence="1">
    <location>
        <begin position="53"/>
        <end position="82"/>
    </location>
</feature>